<evidence type="ECO:0000313" key="3">
    <source>
        <dbReference type="Proteomes" id="UP001066276"/>
    </source>
</evidence>
<feature type="compositionally biased region" description="Basic and acidic residues" evidence="1">
    <location>
        <begin position="80"/>
        <end position="90"/>
    </location>
</feature>
<name>A0AAV7LA46_PLEWA</name>
<evidence type="ECO:0000313" key="2">
    <source>
        <dbReference type="EMBL" id="KAJ1087374.1"/>
    </source>
</evidence>
<protein>
    <submittedName>
        <fullName evidence="2">Uncharacterized protein</fullName>
    </submittedName>
</protein>
<feature type="compositionally biased region" description="Basic and acidic residues" evidence="1">
    <location>
        <begin position="28"/>
        <end position="38"/>
    </location>
</feature>
<dbReference type="EMBL" id="JANPWB010000015">
    <property type="protein sequence ID" value="KAJ1087374.1"/>
    <property type="molecule type" value="Genomic_DNA"/>
</dbReference>
<dbReference type="AlphaFoldDB" id="A0AAV7LA46"/>
<sequence>MTRCGRRWNDDLSCFQGTGDAGNTLRIPDIRVPEKTEREDELGDAAEEGGQNADNEERQETEDGRKKGSNEAPSSITGEQWERRNGDTRALRHVPGGTWLTKVRERGGTVRGERREECEWDREKTNRSKKGKLKLKTPST</sequence>
<evidence type="ECO:0000256" key="1">
    <source>
        <dbReference type="SAM" id="MobiDB-lite"/>
    </source>
</evidence>
<comment type="caution">
    <text evidence="2">The sequence shown here is derived from an EMBL/GenBank/DDBJ whole genome shotgun (WGS) entry which is preliminary data.</text>
</comment>
<feature type="compositionally biased region" description="Basic and acidic residues" evidence="1">
    <location>
        <begin position="55"/>
        <end position="69"/>
    </location>
</feature>
<dbReference type="Proteomes" id="UP001066276">
    <property type="component" value="Chromosome 11"/>
</dbReference>
<accession>A0AAV7LA46</accession>
<organism evidence="2 3">
    <name type="scientific">Pleurodeles waltl</name>
    <name type="common">Iberian ribbed newt</name>
    <dbReference type="NCBI Taxonomy" id="8319"/>
    <lineage>
        <taxon>Eukaryota</taxon>
        <taxon>Metazoa</taxon>
        <taxon>Chordata</taxon>
        <taxon>Craniata</taxon>
        <taxon>Vertebrata</taxon>
        <taxon>Euteleostomi</taxon>
        <taxon>Amphibia</taxon>
        <taxon>Batrachia</taxon>
        <taxon>Caudata</taxon>
        <taxon>Salamandroidea</taxon>
        <taxon>Salamandridae</taxon>
        <taxon>Pleurodelinae</taxon>
        <taxon>Pleurodeles</taxon>
    </lineage>
</organism>
<gene>
    <name evidence="2" type="ORF">NDU88_000550</name>
</gene>
<keyword evidence="3" id="KW-1185">Reference proteome</keyword>
<proteinExistence type="predicted"/>
<feature type="compositionally biased region" description="Basic and acidic residues" evidence="1">
    <location>
        <begin position="102"/>
        <end position="126"/>
    </location>
</feature>
<feature type="compositionally biased region" description="Basic residues" evidence="1">
    <location>
        <begin position="127"/>
        <end position="140"/>
    </location>
</feature>
<reference evidence="2" key="1">
    <citation type="journal article" date="2022" name="bioRxiv">
        <title>Sequencing and chromosome-scale assembly of the giantPleurodeles waltlgenome.</title>
        <authorList>
            <person name="Brown T."/>
            <person name="Elewa A."/>
            <person name="Iarovenko S."/>
            <person name="Subramanian E."/>
            <person name="Araus A.J."/>
            <person name="Petzold A."/>
            <person name="Susuki M."/>
            <person name="Suzuki K.-i.T."/>
            <person name="Hayashi T."/>
            <person name="Toyoda A."/>
            <person name="Oliveira C."/>
            <person name="Osipova E."/>
            <person name="Leigh N.D."/>
            <person name="Simon A."/>
            <person name="Yun M.H."/>
        </authorList>
    </citation>
    <scope>NUCLEOTIDE SEQUENCE</scope>
    <source>
        <strain evidence="2">20211129_DDA</strain>
        <tissue evidence="2">Liver</tissue>
    </source>
</reference>
<feature type="region of interest" description="Disordered" evidence="1">
    <location>
        <begin position="1"/>
        <end position="140"/>
    </location>
</feature>